<gene>
    <name evidence="12 14" type="primary">murA</name>
    <name evidence="14" type="ORF">GND95_00880</name>
</gene>
<dbReference type="PANTHER" id="PTHR43783:SF1">
    <property type="entry name" value="UDP-N-ACETYLGLUCOSAMINE 1-CARBOXYVINYLTRANSFERASE"/>
    <property type="match status" value="1"/>
</dbReference>
<evidence type="ECO:0000256" key="4">
    <source>
        <dbReference type="ARBA" id="ARBA00022618"/>
    </source>
</evidence>
<organism evidence="14 15">
    <name type="scientific">Defluviitalea raffinosedens</name>
    <dbReference type="NCBI Taxonomy" id="1450156"/>
    <lineage>
        <taxon>Bacteria</taxon>
        <taxon>Bacillati</taxon>
        <taxon>Bacillota</taxon>
        <taxon>Clostridia</taxon>
        <taxon>Lachnospirales</taxon>
        <taxon>Defluviitaleaceae</taxon>
        <taxon>Defluviitalea</taxon>
    </lineage>
</organism>
<evidence type="ECO:0000313" key="14">
    <source>
        <dbReference type="EMBL" id="KAE9637017.1"/>
    </source>
</evidence>
<feature type="binding site" evidence="12">
    <location>
        <begin position="22"/>
        <end position="23"/>
    </location>
    <ligand>
        <name>phosphoenolpyruvate</name>
        <dbReference type="ChEBI" id="CHEBI:58702"/>
    </ligand>
</feature>
<keyword evidence="5 12" id="KW-0808">Transferase</keyword>
<feature type="binding site" evidence="12">
    <location>
        <position position="92"/>
    </location>
    <ligand>
        <name>UDP-N-acetyl-alpha-D-glucosamine</name>
        <dbReference type="ChEBI" id="CHEBI:57705"/>
    </ligand>
</feature>
<evidence type="ECO:0000256" key="10">
    <source>
        <dbReference type="ARBA" id="ARBA00038367"/>
    </source>
</evidence>
<dbReference type="GO" id="GO:0009252">
    <property type="term" value="P:peptidoglycan biosynthetic process"/>
    <property type="evidence" value="ECO:0007669"/>
    <property type="project" value="UniProtKB-UniRule"/>
</dbReference>
<dbReference type="Pfam" id="PF00275">
    <property type="entry name" value="EPSP_synthase"/>
    <property type="match status" value="1"/>
</dbReference>
<dbReference type="GO" id="GO:0008360">
    <property type="term" value="P:regulation of cell shape"/>
    <property type="evidence" value="ECO:0007669"/>
    <property type="project" value="UniProtKB-KW"/>
</dbReference>
<feature type="binding site" evidence="12">
    <location>
        <position position="327"/>
    </location>
    <ligand>
        <name>UDP-N-acetyl-alpha-D-glucosamine</name>
        <dbReference type="ChEBI" id="CHEBI:57705"/>
    </ligand>
</feature>
<comment type="caution">
    <text evidence="12">Lacks conserved residue(s) required for the propagation of feature annotation.</text>
</comment>
<feature type="binding site" evidence="12">
    <location>
        <begin position="121"/>
        <end position="125"/>
    </location>
    <ligand>
        <name>UDP-N-acetyl-alpha-D-glucosamine</name>
        <dbReference type="ChEBI" id="CHEBI:57705"/>
    </ligand>
</feature>
<comment type="subcellular location">
    <subcellularLocation>
        <location evidence="1 12">Cytoplasm</location>
    </subcellularLocation>
</comment>
<proteinExistence type="inferred from homology"/>
<comment type="similarity">
    <text evidence="10 12">Belongs to the EPSP synthase family. MurA subfamily.</text>
</comment>
<dbReference type="SUPFAM" id="SSF55205">
    <property type="entry name" value="EPT/RTPC-like"/>
    <property type="match status" value="1"/>
</dbReference>
<dbReference type="PANTHER" id="PTHR43783">
    <property type="entry name" value="UDP-N-ACETYLGLUCOSAMINE 1-CARBOXYVINYLTRANSFERASE"/>
    <property type="match status" value="1"/>
</dbReference>
<accession>A0A7C8LES3</accession>
<evidence type="ECO:0000313" key="15">
    <source>
        <dbReference type="Proteomes" id="UP000483018"/>
    </source>
</evidence>
<comment type="pathway">
    <text evidence="2 12">Cell wall biogenesis; peptidoglycan biosynthesis.</text>
</comment>
<feature type="domain" description="Enolpyruvate transferase" evidence="13">
    <location>
        <begin position="7"/>
        <end position="405"/>
    </location>
</feature>
<keyword evidence="12" id="KW-0670">Pyruvate</keyword>
<keyword evidence="4 12" id="KW-0132">Cell division</keyword>
<keyword evidence="15" id="KW-1185">Reference proteome</keyword>
<protein>
    <recommendedName>
        <fullName evidence="12">UDP-N-acetylglucosamine 1-carboxyvinyltransferase</fullName>
        <ecNumber evidence="12">2.5.1.7</ecNumber>
    </recommendedName>
    <alternativeName>
        <fullName evidence="12">Enoylpyruvate transferase</fullName>
    </alternativeName>
    <alternativeName>
        <fullName evidence="12">UDP-N-acetylglucosamine enolpyruvyl transferase</fullName>
        <shortName evidence="12">EPT</shortName>
    </alternativeName>
</protein>
<dbReference type="RefSeq" id="WP_158738934.1">
    <property type="nucleotide sequence ID" value="NZ_JAFBEP010000004.1"/>
</dbReference>
<dbReference type="InterPro" id="IPR036968">
    <property type="entry name" value="Enolpyruvate_Tfrase_sf"/>
</dbReference>
<dbReference type="Proteomes" id="UP000483018">
    <property type="component" value="Unassembled WGS sequence"/>
</dbReference>
<dbReference type="CDD" id="cd01555">
    <property type="entry name" value="UdpNAET"/>
    <property type="match status" value="1"/>
</dbReference>
<keyword evidence="3 12" id="KW-0963">Cytoplasm</keyword>
<dbReference type="UniPathway" id="UPA00219"/>
<dbReference type="NCBIfam" id="TIGR01072">
    <property type="entry name" value="murA"/>
    <property type="match status" value="1"/>
</dbReference>
<dbReference type="InterPro" id="IPR001986">
    <property type="entry name" value="Enolpyruvate_Tfrase_dom"/>
</dbReference>
<evidence type="ECO:0000256" key="5">
    <source>
        <dbReference type="ARBA" id="ARBA00022679"/>
    </source>
</evidence>
<evidence type="ECO:0000256" key="8">
    <source>
        <dbReference type="ARBA" id="ARBA00023306"/>
    </source>
</evidence>
<keyword evidence="6 12" id="KW-0133">Cell shape</keyword>
<evidence type="ECO:0000256" key="2">
    <source>
        <dbReference type="ARBA" id="ARBA00004752"/>
    </source>
</evidence>
<evidence type="ECO:0000256" key="3">
    <source>
        <dbReference type="ARBA" id="ARBA00022490"/>
    </source>
</evidence>
<comment type="catalytic activity">
    <reaction evidence="11 12">
        <text>phosphoenolpyruvate + UDP-N-acetyl-alpha-D-glucosamine = UDP-N-acetyl-3-O-(1-carboxyvinyl)-alpha-D-glucosamine + phosphate</text>
        <dbReference type="Rhea" id="RHEA:18681"/>
        <dbReference type="ChEBI" id="CHEBI:43474"/>
        <dbReference type="ChEBI" id="CHEBI:57705"/>
        <dbReference type="ChEBI" id="CHEBI:58702"/>
        <dbReference type="ChEBI" id="CHEBI:68483"/>
        <dbReference type="EC" id="2.5.1.7"/>
    </reaction>
</comment>
<dbReference type="GO" id="GO:0005737">
    <property type="term" value="C:cytoplasm"/>
    <property type="evidence" value="ECO:0007669"/>
    <property type="project" value="UniProtKB-SubCell"/>
</dbReference>
<evidence type="ECO:0000256" key="7">
    <source>
        <dbReference type="ARBA" id="ARBA00022984"/>
    </source>
</evidence>
<evidence type="ECO:0000256" key="9">
    <source>
        <dbReference type="ARBA" id="ARBA00023316"/>
    </source>
</evidence>
<dbReference type="GO" id="GO:0019277">
    <property type="term" value="P:UDP-N-acetylgalactosamine biosynthetic process"/>
    <property type="evidence" value="ECO:0007669"/>
    <property type="project" value="InterPro"/>
</dbReference>
<comment type="function">
    <text evidence="12">Cell wall formation. Adds enolpyruvyl to UDP-N-acetylglucosamine.</text>
</comment>
<dbReference type="NCBIfam" id="NF006873">
    <property type="entry name" value="PRK09369.1"/>
    <property type="match status" value="1"/>
</dbReference>
<feature type="binding site" evidence="12">
    <location>
        <position position="305"/>
    </location>
    <ligand>
        <name>UDP-N-acetyl-alpha-D-glucosamine</name>
        <dbReference type="ChEBI" id="CHEBI:57705"/>
    </ligand>
</feature>
<dbReference type="GO" id="GO:0051301">
    <property type="term" value="P:cell division"/>
    <property type="evidence" value="ECO:0007669"/>
    <property type="project" value="UniProtKB-KW"/>
</dbReference>
<evidence type="ECO:0000256" key="6">
    <source>
        <dbReference type="ARBA" id="ARBA00022960"/>
    </source>
</evidence>
<dbReference type="AlphaFoldDB" id="A0A7C8LES3"/>
<comment type="caution">
    <text evidence="14">The sequence shown here is derived from an EMBL/GenBank/DDBJ whole genome shotgun (WGS) entry which is preliminary data.</text>
</comment>
<dbReference type="EMBL" id="WSLF01000001">
    <property type="protein sequence ID" value="KAE9637017.1"/>
    <property type="molecule type" value="Genomic_DNA"/>
</dbReference>
<dbReference type="GO" id="GO:0071555">
    <property type="term" value="P:cell wall organization"/>
    <property type="evidence" value="ECO:0007669"/>
    <property type="project" value="UniProtKB-KW"/>
</dbReference>
<keyword evidence="9 12" id="KW-0961">Cell wall biogenesis/degradation</keyword>
<evidence type="ECO:0000256" key="11">
    <source>
        <dbReference type="ARBA" id="ARBA00047527"/>
    </source>
</evidence>
<dbReference type="Gene3D" id="3.65.10.10">
    <property type="entry name" value="Enolpyruvate transferase domain"/>
    <property type="match status" value="2"/>
</dbReference>
<feature type="modified residue" description="2-(S-cysteinyl)pyruvic acid O-phosphothioketal" evidence="12">
    <location>
        <position position="116"/>
    </location>
</feature>
<dbReference type="OrthoDB" id="9803760at2"/>
<reference evidence="14 15" key="1">
    <citation type="submission" date="2019-12" db="EMBL/GenBank/DDBJ databases">
        <title>Defluviitalea raffinosedens, isolated from a biogas fermenter, genome sequencing and characterization.</title>
        <authorList>
            <person name="Rettenmaier R."/>
            <person name="Schneider M."/>
            <person name="Neuhaus K."/>
            <person name="Liebl W."/>
            <person name="Zverlov V."/>
        </authorList>
    </citation>
    <scope>NUCLEOTIDE SEQUENCE [LARGE SCALE GENOMIC DNA]</scope>
    <source>
        <strain evidence="14 15">249c-K6</strain>
    </source>
</reference>
<sequence length="417" mass="45086">MGKFYIDGGKRLEGTLRVQGGKNAVLPILAATVLNGNISYIHDCPQILDVLTMISILERIGCNVKWEGKTLIVDSSTVSSYEVPEDLVREMRSSIILLGSVLGRYKRVIISYPGGCPLGPRPIDLHLKALRQLGVQIKEERGFIICEASKLTGAKIHLDFPSVGATENIMLAASLAEGTTVIYNAAKEPEIKDLQDFLNGMGAKISGASTDVIYIEGVKTLGKVEHKVIPDRIVTGTYLAAAAITGGEIELTNVEPNHIQAITSKLREIGCTLIEKENNIYLKAPKQLRSVDIVRTQPYPGFPTDMQAQMMALLTIASGTSIITETVFESRFKHAEELMRMGADITIEGRTAIVKGVNELTGTAVHAKDLRGGAALIMAGLVAQGSTVVEGAKHIERGYEEIDKNLQLLGASIRKIN</sequence>
<evidence type="ECO:0000259" key="13">
    <source>
        <dbReference type="Pfam" id="PF00275"/>
    </source>
</evidence>
<dbReference type="GO" id="GO:0008760">
    <property type="term" value="F:UDP-N-acetylglucosamine 1-carboxyvinyltransferase activity"/>
    <property type="evidence" value="ECO:0007669"/>
    <property type="project" value="UniProtKB-UniRule"/>
</dbReference>
<evidence type="ECO:0000256" key="12">
    <source>
        <dbReference type="HAMAP-Rule" id="MF_00111"/>
    </source>
</evidence>
<evidence type="ECO:0000256" key="1">
    <source>
        <dbReference type="ARBA" id="ARBA00004496"/>
    </source>
</evidence>
<keyword evidence="7 12" id="KW-0573">Peptidoglycan synthesis</keyword>
<name>A0A7C8LES3_9FIRM</name>
<dbReference type="InterPro" id="IPR050068">
    <property type="entry name" value="MurA_subfamily"/>
</dbReference>
<feature type="active site" description="Proton donor" evidence="12">
    <location>
        <position position="116"/>
    </location>
</feature>
<dbReference type="InterPro" id="IPR005750">
    <property type="entry name" value="UDP_GlcNAc_COvinyl_MurA"/>
</dbReference>
<keyword evidence="8 12" id="KW-0131">Cell cycle</keyword>
<dbReference type="InterPro" id="IPR013792">
    <property type="entry name" value="RNA3'P_cycl/enolpyr_Trfase_a/b"/>
</dbReference>
<dbReference type="HAMAP" id="MF_00111">
    <property type="entry name" value="MurA"/>
    <property type="match status" value="1"/>
</dbReference>
<dbReference type="EC" id="2.5.1.7" evidence="12"/>